<dbReference type="NCBIfam" id="NF008897">
    <property type="entry name" value="PRK11930.1"/>
    <property type="match status" value="1"/>
</dbReference>
<evidence type="ECO:0000256" key="11">
    <source>
        <dbReference type="ARBA" id="ARBA00023306"/>
    </source>
</evidence>
<dbReference type="SUPFAM" id="SSF50621">
    <property type="entry name" value="Alanine racemase C-terminal domain-like"/>
    <property type="match status" value="1"/>
</dbReference>
<keyword evidence="4" id="KW-0132">Cell division</keyword>
<keyword evidence="2" id="KW-0963">Cytoplasm</keyword>
<dbReference type="RefSeq" id="WP_311947510.1">
    <property type="nucleotide sequence ID" value="NZ_JAVLVU010000001.1"/>
</dbReference>
<dbReference type="InterPro" id="IPR029066">
    <property type="entry name" value="PLP-binding_barrel"/>
</dbReference>
<dbReference type="Pfam" id="PF08245">
    <property type="entry name" value="Mur_ligase_M"/>
    <property type="match status" value="1"/>
</dbReference>
<evidence type="ECO:0000313" key="16">
    <source>
        <dbReference type="Proteomes" id="UP001258315"/>
    </source>
</evidence>
<dbReference type="Gene3D" id="3.40.1190.10">
    <property type="entry name" value="Mur-like, catalytic domain"/>
    <property type="match status" value="1"/>
</dbReference>
<keyword evidence="9" id="KW-0573">Peptidoglycan synthesis</keyword>
<evidence type="ECO:0000256" key="3">
    <source>
        <dbReference type="ARBA" id="ARBA00022598"/>
    </source>
</evidence>
<evidence type="ECO:0000256" key="13">
    <source>
        <dbReference type="HAMAP-Rule" id="MF_01201"/>
    </source>
</evidence>
<dbReference type="GO" id="GO:0047480">
    <property type="term" value="F:UDP-N-acetylmuramoyl-tripeptide-D-alanyl-D-alanine ligase activity"/>
    <property type="evidence" value="ECO:0007669"/>
    <property type="project" value="UniProtKB-EC"/>
</dbReference>
<dbReference type="SUPFAM" id="SSF53244">
    <property type="entry name" value="MurD-like peptide ligases, peptide-binding domain"/>
    <property type="match status" value="1"/>
</dbReference>
<protein>
    <recommendedName>
        <fullName evidence="13">Alanine racemase</fullName>
        <ecNumber evidence="13">5.1.1.1</ecNumber>
    </recommendedName>
</protein>
<dbReference type="Gene3D" id="3.90.190.20">
    <property type="entry name" value="Mur ligase, C-terminal domain"/>
    <property type="match status" value="1"/>
</dbReference>
<keyword evidence="7 13" id="KW-0663">Pyridoxal phosphate</keyword>
<dbReference type="InterPro" id="IPR051046">
    <property type="entry name" value="MurCDEF_CellWall_CoF430Synth"/>
</dbReference>
<evidence type="ECO:0000256" key="6">
    <source>
        <dbReference type="ARBA" id="ARBA00022840"/>
    </source>
</evidence>
<sequence>MAKKFDVPIHFSVYINIPTFVTMLSNQYSIAEVQQIISAAGTIVRENNISILLTDSRQITNPAESLFFALHGRRNGHEFIAEAYNQGVRNFVVRHQPQQEYTAANFLVVSDVLKALQALAAHHRSRFNIPVIGITGSNGKTIVKEWLYQLMAADKSIVRNPKSYNSQIGVPLSVWQIQEGNELGMFEAGISTINEMDVLQAVIQPTIGVLTHLGSAHDEGFESTQQKVTQKLKLFKNCGLIIYNHDQLVNYTTNLPASAQTFTWSKNFKEANLYVFSETVISKRYYLRAVYKGQEIECLIPFLDEASVENAITCWATLLAMDYPAGEADKRMEHLAPVSMRLEMKTGINDCSIIDDSYNSDVQSLAIALNFLQQQNQHKFKTLILSDIFQSGLQQQELYRQVADMVKSKRIDRFIGVGEALQQNRDLFDGITQTHFFTDTTTLLAHLKELNFNNEAILIKGSRSFEFERISRALSQQAHETMLEINLNAMLGNLNFYKSKLKSGVKLMAMVKAFSYGSGTFEVANILQYNKVDYLAVAYIDEGIALRHAGIMLPIMVLNPEPSAYDKVLEFKLEPEIYSFSLLDKFVKFAQNNGVKNYPVHIKIDTGMHRLGFEEFELDTLCELLRNNHYIHVTSVFSHLVASDAEAHDDFTLRQISLFTNAFTQIEEALGYPVIKHISNTSGIIRWPEAQFDMVRLGIGLYGIDAAVPKHLSGLQPIATLKTNISQIRSIKAGETVGYNRNGKLLNDGRIATVRIGYADGYLRAFGNGVGKMLVNGVLVPTIGNIAMDMCMLDVSAVEVNEGDEVVVFNAQQTIEDLARQIGTIPYEILTNISQRVKRVYFYE</sequence>
<dbReference type="PRINTS" id="PR00992">
    <property type="entry name" value="ALARACEMASE"/>
</dbReference>
<comment type="catalytic activity">
    <reaction evidence="13">
        <text>L-alanine = D-alanine</text>
        <dbReference type="Rhea" id="RHEA:20249"/>
        <dbReference type="ChEBI" id="CHEBI:57416"/>
        <dbReference type="ChEBI" id="CHEBI:57972"/>
        <dbReference type="EC" id="5.1.1.1"/>
    </reaction>
</comment>
<dbReference type="InterPro" id="IPR035911">
    <property type="entry name" value="MurE/MurF_N"/>
</dbReference>
<evidence type="ECO:0000256" key="2">
    <source>
        <dbReference type="ARBA" id="ARBA00022490"/>
    </source>
</evidence>
<dbReference type="InterPro" id="IPR013221">
    <property type="entry name" value="Mur_ligase_cen"/>
</dbReference>
<dbReference type="InterPro" id="IPR004101">
    <property type="entry name" value="Mur_ligase_C"/>
</dbReference>
<keyword evidence="12" id="KW-0961">Cell wall biogenesis/degradation</keyword>
<dbReference type="Gene3D" id="2.40.37.10">
    <property type="entry name" value="Lyase, Ornithine Decarboxylase, Chain A, domain 1"/>
    <property type="match status" value="1"/>
</dbReference>
<comment type="function">
    <text evidence="13">Catalyzes the interconversion of L-alanine and D-alanine. May also act on other amino acids.</text>
</comment>
<dbReference type="SUPFAM" id="SSF63418">
    <property type="entry name" value="MurE/MurF N-terminal domain"/>
    <property type="match status" value="1"/>
</dbReference>
<dbReference type="HAMAP" id="MF_01201">
    <property type="entry name" value="Ala_racemase"/>
    <property type="match status" value="1"/>
</dbReference>
<evidence type="ECO:0000259" key="14">
    <source>
        <dbReference type="SMART" id="SM01005"/>
    </source>
</evidence>
<dbReference type="InterPro" id="IPR036565">
    <property type="entry name" value="Mur-like_cat_sf"/>
</dbReference>
<dbReference type="PANTHER" id="PTHR43024">
    <property type="entry name" value="UDP-N-ACETYLMURAMOYL-TRIPEPTIDE--D-ALANYL-D-ALANINE LIGASE"/>
    <property type="match status" value="1"/>
</dbReference>
<proteinExistence type="inferred from homology"/>
<dbReference type="InterPro" id="IPR011079">
    <property type="entry name" value="Ala_racemase_C"/>
</dbReference>
<dbReference type="PANTHER" id="PTHR43024:SF1">
    <property type="entry name" value="UDP-N-ACETYLMURAMOYL-TRIPEPTIDE--D-ALANYL-D-ALANINE LIGASE"/>
    <property type="match status" value="1"/>
</dbReference>
<evidence type="ECO:0000256" key="7">
    <source>
        <dbReference type="ARBA" id="ARBA00022898"/>
    </source>
</evidence>
<dbReference type="Pfam" id="PF01168">
    <property type="entry name" value="Ala_racemase_N"/>
    <property type="match status" value="1"/>
</dbReference>
<dbReference type="EMBL" id="JAVLVU010000001">
    <property type="protein sequence ID" value="MDT3401610.1"/>
    <property type="molecule type" value="Genomic_DNA"/>
</dbReference>
<evidence type="ECO:0000256" key="1">
    <source>
        <dbReference type="ARBA" id="ARBA00001933"/>
    </source>
</evidence>
<gene>
    <name evidence="15" type="ORF">QE417_000682</name>
</gene>
<dbReference type="Pfam" id="PF02875">
    <property type="entry name" value="Mur_ligase_C"/>
    <property type="match status" value="1"/>
</dbReference>
<dbReference type="CDD" id="cd00430">
    <property type="entry name" value="PLPDE_III_AR"/>
    <property type="match status" value="1"/>
</dbReference>
<feature type="domain" description="Alanine racemase C-terminal" evidence="14">
    <location>
        <begin position="718"/>
        <end position="842"/>
    </location>
</feature>
<keyword evidence="5" id="KW-0547">Nucleotide-binding</keyword>
<dbReference type="InterPro" id="IPR001608">
    <property type="entry name" value="Ala_racemase_N"/>
</dbReference>
<dbReference type="NCBIfam" id="TIGR00492">
    <property type="entry name" value="alr"/>
    <property type="match status" value="1"/>
</dbReference>
<dbReference type="InterPro" id="IPR000821">
    <property type="entry name" value="Ala_racemase"/>
</dbReference>
<feature type="binding site" evidence="13">
    <location>
        <position position="788"/>
    </location>
    <ligand>
        <name>substrate</name>
    </ligand>
</feature>
<evidence type="ECO:0000256" key="9">
    <source>
        <dbReference type="ARBA" id="ARBA00022984"/>
    </source>
</evidence>
<keyword evidence="3 15" id="KW-0436">Ligase</keyword>
<keyword evidence="16" id="KW-1185">Reference proteome</keyword>
<feature type="modified residue" description="N6-(pyridoxal phosphate)lysine" evidence="13">
    <location>
        <position position="512"/>
    </location>
</feature>
<comment type="caution">
    <text evidence="15">The sequence shown here is derived from an EMBL/GenBank/DDBJ whole genome shotgun (WGS) entry which is preliminary data.</text>
</comment>
<dbReference type="InterPro" id="IPR005863">
    <property type="entry name" value="UDP-N-AcMur_synth"/>
</dbReference>
<keyword evidence="6" id="KW-0067">ATP-binding</keyword>
<evidence type="ECO:0000256" key="8">
    <source>
        <dbReference type="ARBA" id="ARBA00022960"/>
    </source>
</evidence>
<reference evidence="16" key="1">
    <citation type="submission" date="2023-07" db="EMBL/GenBank/DDBJ databases">
        <title>Functional and genomic diversity of the sorghum phyllosphere microbiome.</title>
        <authorList>
            <person name="Shade A."/>
        </authorList>
    </citation>
    <scope>NUCLEOTIDE SEQUENCE [LARGE SCALE GENOMIC DNA]</scope>
    <source>
        <strain evidence="16">SORGH_AS_0422</strain>
    </source>
</reference>
<evidence type="ECO:0000256" key="10">
    <source>
        <dbReference type="ARBA" id="ARBA00023235"/>
    </source>
</evidence>
<comment type="pathway">
    <text evidence="13">Amino-acid biosynthesis; D-alanine biosynthesis; D-alanine from L-alanine: step 1/1.</text>
</comment>
<comment type="cofactor">
    <cofactor evidence="1 13">
        <name>pyridoxal 5'-phosphate</name>
        <dbReference type="ChEBI" id="CHEBI:597326"/>
    </cofactor>
</comment>
<feature type="binding site" evidence="13">
    <location>
        <position position="610"/>
    </location>
    <ligand>
        <name>substrate</name>
    </ligand>
</feature>
<dbReference type="SUPFAM" id="SSF53623">
    <property type="entry name" value="MurD-like peptide ligases, catalytic domain"/>
    <property type="match status" value="1"/>
</dbReference>
<dbReference type="Gene3D" id="3.20.20.10">
    <property type="entry name" value="Alanine racemase"/>
    <property type="match status" value="1"/>
</dbReference>
<dbReference type="Pfam" id="PF00842">
    <property type="entry name" value="Ala_racemase_C"/>
    <property type="match status" value="1"/>
</dbReference>
<dbReference type="InterPro" id="IPR009006">
    <property type="entry name" value="Ala_racemase/Decarboxylase_C"/>
</dbReference>
<evidence type="ECO:0000313" key="15">
    <source>
        <dbReference type="EMBL" id="MDT3401610.1"/>
    </source>
</evidence>
<feature type="active site" description="Proton acceptor; specific for D-alanine" evidence="13">
    <location>
        <position position="512"/>
    </location>
</feature>
<keyword evidence="8" id="KW-0133">Cell shape</keyword>
<dbReference type="EC" id="5.1.1.1" evidence="13"/>
<evidence type="ECO:0000256" key="5">
    <source>
        <dbReference type="ARBA" id="ARBA00022741"/>
    </source>
</evidence>
<name>A0ABU3GP96_9SPHI</name>
<comment type="similarity">
    <text evidence="13">Belongs to the alanine racemase family.</text>
</comment>
<dbReference type="GO" id="GO:0008784">
    <property type="term" value="F:alanine racemase activity"/>
    <property type="evidence" value="ECO:0007669"/>
    <property type="project" value="UniProtKB-EC"/>
</dbReference>
<evidence type="ECO:0000256" key="12">
    <source>
        <dbReference type="ARBA" id="ARBA00023316"/>
    </source>
</evidence>
<accession>A0ABU3GP96</accession>
<organism evidence="15 16">
    <name type="scientific">Mucilaginibacter terrae</name>
    <dbReference type="NCBI Taxonomy" id="1955052"/>
    <lineage>
        <taxon>Bacteria</taxon>
        <taxon>Pseudomonadati</taxon>
        <taxon>Bacteroidota</taxon>
        <taxon>Sphingobacteriia</taxon>
        <taxon>Sphingobacteriales</taxon>
        <taxon>Sphingobacteriaceae</taxon>
        <taxon>Mucilaginibacter</taxon>
    </lineage>
</organism>
<dbReference type="InterPro" id="IPR036615">
    <property type="entry name" value="Mur_ligase_C_dom_sf"/>
</dbReference>
<evidence type="ECO:0000256" key="4">
    <source>
        <dbReference type="ARBA" id="ARBA00022618"/>
    </source>
</evidence>
<dbReference type="SUPFAM" id="SSF51419">
    <property type="entry name" value="PLP-binding barrel"/>
    <property type="match status" value="1"/>
</dbReference>
<dbReference type="SMART" id="SM01005">
    <property type="entry name" value="Ala_racemase_C"/>
    <property type="match status" value="1"/>
</dbReference>
<keyword evidence="10 13" id="KW-0413">Isomerase</keyword>
<keyword evidence="11" id="KW-0131">Cell cycle</keyword>
<dbReference type="Proteomes" id="UP001258315">
    <property type="component" value="Unassembled WGS sequence"/>
</dbReference>
<feature type="active site" description="Proton acceptor; specific for L-alanine" evidence="13">
    <location>
        <position position="739"/>
    </location>
</feature>
<dbReference type="Gene3D" id="3.40.1390.10">
    <property type="entry name" value="MurE/MurF, N-terminal domain"/>
    <property type="match status" value="1"/>
</dbReference>
<dbReference type="NCBIfam" id="TIGR01143">
    <property type="entry name" value="murF"/>
    <property type="match status" value="1"/>
</dbReference>